<dbReference type="OrthoDB" id="89181at2759"/>
<keyword evidence="3" id="KW-1185">Reference proteome</keyword>
<dbReference type="Pfam" id="PF00665">
    <property type="entry name" value="rve"/>
    <property type="match status" value="1"/>
</dbReference>
<dbReference type="Pfam" id="PF25597">
    <property type="entry name" value="SH3_retrovirus"/>
    <property type="match status" value="1"/>
</dbReference>
<dbReference type="PROSITE" id="PS50994">
    <property type="entry name" value="INTEGRASE"/>
    <property type="match status" value="1"/>
</dbReference>
<dbReference type="GO" id="GO:0015074">
    <property type="term" value="P:DNA integration"/>
    <property type="evidence" value="ECO:0007669"/>
    <property type="project" value="UniProtKB-KW"/>
</dbReference>
<dbReference type="PANTHER" id="PTHR42648">
    <property type="entry name" value="TRANSPOSASE, PUTATIVE-RELATED"/>
    <property type="match status" value="1"/>
</dbReference>
<dbReference type="EMBL" id="NCKW01020118">
    <property type="protein sequence ID" value="POM59006.1"/>
    <property type="molecule type" value="Genomic_DNA"/>
</dbReference>
<dbReference type="GO" id="GO:0003887">
    <property type="term" value="F:DNA-directed DNA polymerase activity"/>
    <property type="evidence" value="ECO:0007669"/>
    <property type="project" value="UniProtKB-KW"/>
</dbReference>
<dbReference type="InterPro" id="IPR057670">
    <property type="entry name" value="SH3_retrovirus"/>
</dbReference>
<accession>A0A2P4X0C6</accession>
<evidence type="ECO:0000259" key="1">
    <source>
        <dbReference type="PROSITE" id="PS50994"/>
    </source>
</evidence>
<proteinExistence type="predicted"/>
<dbReference type="GO" id="GO:0003964">
    <property type="term" value="F:RNA-directed DNA polymerase activity"/>
    <property type="evidence" value="ECO:0007669"/>
    <property type="project" value="UniProtKB-KW"/>
</dbReference>
<organism evidence="2 3">
    <name type="scientific">Phytophthora palmivora</name>
    <dbReference type="NCBI Taxonomy" id="4796"/>
    <lineage>
        <taxon>Eukaryota</taxon>
        <taxon>Sar</taxon>
        <taxon>Stramenopiles</taxon>
        <taxon>Oomycota</taxon>
        <taxon>Peronosporomycetes</taxon>
        <taxon>Peronosporales</taxon>
        <taxon>Peronosporaceae</taxon>
        <taxon>Phytophthora</taxon>
    </lineage>
</organism>
<protein>
    <recommendedName>
        <fullName evidence="1">Integrase catalytic domain-containing protein</fullName>
    </recommendedName>
</protein>
<feature type="domain" description="Integrase catalytic" evidence="1">
    <location>
        <begin position="82"/>
        <end position="176"/>
    </location>
</feature>
<sequence length="287" mass="31811">MTRRLRCKLAHDQCPGKLVSMKDLKTPVGITIPDDTKVNTVATCTVALKLVNGTSVSLSDVLYTPEVDDSGGCMAKMRADNFPRYPEKLVKSAGVFDLVHTDIMGPMQTKTPGGCTYVVTFIDDYSRHVTVYFMKAKSDVLAKFNNFKAAMENATDQWIKLLRSDNGGEYTDRQFKIVYKTKTQLRNLKVFGALGYAHIPDEKRRKLDGKALKCRFTGYEDGVKGYRVMNVTSGKVQVARTVTFMETTSPGHVMVRHDADDAEDLASVPTLGGQLLPDTRQIVPAVI</sequence>
<dbReference type="PANTHER" id="PTHR42648:SF28">
    <property type="entry name" value="TRANSPOSON-ENCODED PROTEIN WITH RIBONUCLEASE H-LIKE AND RETROVIRUS ZINC FINGER-LIKE DOMAINS"/>
    <property type="match status" value="1"/>
</dbReference>
<dbReference type="SUPFAM" id="SSF53098">
    <property type="entry name" value="Ribonuclease H-like"/>
    <property type="match status" value="1"/>
</dbReference>
<comment type="caution">
    <text evidence="2">The sequence shown here is derived from an EMBL/GenBank/DDBJ whole genome shotgun (WGS) entry which is preliminary data.</text>
</comment>
<dbReference type="InterPro" id="IPR039537">
    <property type="entry name" value="Retrotran_Ty1/copia-like"/>
</dbReference>
<dbReference type="InterPro" id="IPR036397">
    <property type="entry name" value="RNaseH_sf"/>
</dbReference>
<dbReference type="GO" id="GO:0046872">
    <property type="term" value="F:metal ion binding"/>
    <property type="evidence" value="ECO:0007669"/>
    <property type="project" value="UniProtKB-KW"/>
</dbReference>
<dbReference type="Gene3D" id="3.30.420.10">
    <property type="entry name" value="Ribonuclease H-like superfamily/Ribonuclease H"/>
    <property type="match status" value="1"/>
</dbReference>
<dbReference type="AlphaFoldDB" id="A0A2P4X0C6"/>
<dbReference type="InterPro" id="IPR012337">
    <property type="entry name" value="RNaseH-like_sf"/>
</dbReference>
<dbReference type="InterPro" id="IPR001584">
    <property type="entry name" value="Integrase_cat-core"/>
</dbReference>
<name>A0A2P4X0C6_9STRA</name>
<dbReference type="GO" id="GO:0003676">
    <property type="term" value="F:nucleic acid binding"/>
    <property type="evidence" value="ECO:0007669"/>
    <property type="project" value="InterPro"/>
</dbReference>
<dbReference type="GO" id="GO:0016787">
    <property type="term" value="F:hydrolase activity"/>
    <property type="evidence" value="ECO:0007669"/>
    <property type="project" value="UniProtKB-KW"/>
</dbReference>
<dbReference type="GO" id="GO:0004519">
    <property type="term" value="F:endonuclease activity"/>
    <property type="evidence" value="ECO:0007669"/>
    <property type="project" value="UniProtKB-KW"/>
</dbReference>
<gene>
    <name evidence="2" type="ORF">PHPALM_36269</name>
</gene>
<evidence type="ECO:0000313" key="3">
    <source>
        <dbReference type="Proteomes" id="UP000237271"/>
    </source>
</evidence>
<reference evidence="2 3" key="1">
    <citation type="journal article" date="2017" name="Genome Biol. Evol.">
        <title>Phytophthora megakarya and P. palmivora, closely related causal agents of cacao black pod rot, underwent increases in genome sizes and gene numbers by different mechanisms.</title>
        <authorList>
            <person name="Ali S.S."/>
            <person name="Shao J."/>
            <person name="Lary D.J."/>
            <person name="Kronmiller B."/>
            <person name="Shen D."/>
            <person name="Strem M.D."/>
            <person name="Amoako-Attah I."/>
            <person name="Akrofi A.Y."/>
            <person name="Begoude B.A."/>
            <person name="Ten Hoopen G.M."/>
            <person name="Coulibaly K."/>
            <person name="Kebe B.I."/>
            <person name="Melnick R.L."/>
            <person name="Guiltinan M.J."/>
            <person name="Tyler B.M."/>
            <person name="Meinhardt L.W."/>
            <person name="Bailey B.A."/>
        </authorList>
    </citation>
    <scope>NUCLEOTIDE SEQUENCE [LARGE SCALE GENOMIC DNA]</scope>
    <source>
        <strain evidence="3">sbr112.9</strain>
    </source>
</reference>
<dbReference type="GO" id="GO:0006310">
    <property type="term" value="P:DNA recombination"/>
    <property type="evidence" value="ECO:0007669"/>
    <property type="project" value="UniProtKB-KW"/>
</dbReference>
<evidence type="ECO:0000313" key="2">
    <source>
        <dbReference type="EMBL" id="POM59006.1"/>
    </source>
</evidence>
<dbReference type="Proteomes" id="UP000237271">
    <property type="component" value="Unassembled WGS sequence"/>
</dbReference>